<evidence type="ECO:0000313" key="1">
    <source>
        <dbReference type="EMBL" id="MBN7801907.1"/>
    </source>
</evidence>
<proteinExistence type="predicted"/>
<accession>A0ABS3BS54</accession>
<protein>
    <submittedName>
        <fullName evidence="1">Uncharacterized protein</fullName>
    </submittedName>
</protein>
<keyword evidence="2" id="KW-1185">Reference proteome</keyword>
<sequence length="47" mass="5497">MNQKLGQILGQKMGQVLAIQNQLELTRIHNLHQKPYKTQKVDRKTIN</sequence>
<gene>
    <name evidence="1" type="ORF">J0A67_13620</name>
</gene>
<name>A0ABS3BS54_9BACT</name>
<dbReference type="RefSeq" id="WP_206569917.1">
    <property type="nucleotide sequence ID" value="NZ_JAFKCW010000003.1"/>
</dbReference>
<comment type="caution">
    <text evidence="1">The sequence shown here is derived from an EMBL/GenBank/DDBJ whole genome shotgun (WGS) entry which is preliminary data.</text>
</comment>
<dbReference type="EMBL" id="JAFKCW010000003">
    <property type="protein sequence ID" value="MBN7801907.1"/>
    <property type="molecule type" value="Genomic_DNA"/>
</dbReference>
<organism evidence="1 2">
    <name type="scientific">Algoriphagus aestuariicola</name>
    <dbReference type="NCBI Taxonomy" id="1852016"/>
    <lineage>
        <taxon>Bacteria</taxon>
        <taxon>Pseudomonadati</taxon>
        <taxon>Bacteroidota</taxon>
        <taxon>Cytophagia</taxon>
        <taxon>Cytophagales</taxon>
        <taxon>Cyclobacteriaceae</taxon>
        <taxon>Algoriphagus</taxon>
    </lineage>
</organism>
<reference evidence="1 2" key="1">
    <citation type="submission" date="2021-03" db="EMBL/GenBank/DDBJ databases">
        <title>novel species isolated from a fishpond in China.</title>
        <authorList>
            <person name="Lu H."/>
            <person name="Cai Z."/>
        </authorList>
    </citation>
    <scope>NUCLEOTIDE SEQUENCE [LARGE SCALE GENOMIC DNA]</scope>
    <source>
        <strain evidence="1 2">JCM 31546</strain>
    </source>
</reference>
<dbReference type="Proteomes" id="UP000664698">
    <property type="component" value="Unassembled WGS sequence"/>
</dbReference>
<evidence type="ECO:0000313" key="2">
    <source>
        <dbReference type="Proteomes" id="UP000664698"/>
    </source>
</evidence>